<evidence type="ECO:0000256" key="2">
    <source>
        <dbReference type="ARBA" id="ARBA00004687"/>
    </source>
</evidence>
<evidence type="ECO:0000256" key="3">
    <source>
        <dbReference type="ARBA" id="ARBA00008695"/>
    </source>
</evidence>
<feature type="transmembrane region" description="Helical" evidence="11">
    <location>
        <begin position="462"/>
        <end position="486"/>
    </location>
</feature>
<feature type="transmembrane region" description="Helical" evidence="11">
    <location>
        <begin position="39"/>
        <end position="60"/>
    </location>
</feature>
<dbReference type="STRING" id="1071381.G8BZM1"/>
<comment type="pathway">
    <text evidence="2">Glycolipid biosynthesis; glycosylphosphatidylinositol-anchor biosynthesis.</text>
</comment>
<feature type="transmembrane region" description="Helical" evidence="11">
    <location>
        <begin position="992"/>
        <end position="1014"/>
    </location>
</feature>
<dbReference type="SUPFAM" id="SSF53649">
    <property type="entry name" value="Alkaline phosphatase-like"/>
    <property type="match status" value="1"/>
</dbReference>
<evidence type="ECO:0000256" key="11">
    <source>
        <dbReference type="SAM" id="Phobius"/>
    </source>
</evidence>
<evidence type="ECO:0000256" key="9">
    <source>
        <dbReference type="ARBA" id="ARBA00023136"/>
    </source>
</evidence>
<dbReference type="RefSeq" id="XP_003687783.1">
    <property type="nucleotide sequence ID" value="XM_003687735.1"/>
</dbReference>
<keyword evidence="10" id="KW-0325">Glycoprotein</keyword>
<keyword evidence="13" id="KW-1185">Reference proteome</keyword>
<name>G8BZM1_TETPH</name>
<dbReference type="KEGG" id="tpf:TPHA_0K02180"/>
<dbReference type="GO" id="GO:0051377">
    <property type="term" value="F:mannose-ethanolamine phosphotransferase activity"/>
    <property type="evidence" value="ECO:0007669"/>
    <property type="project" value="InterPro"/>
</dbReference>
<keyword evidence="4" id="KW-0337">GPI-anchor biosynthesis</keyword>
<comment type="similarity">
    <text evidence="3">Belongs to the PIGG/PIGN/PIGO family. PIGO subfamily.</text>
</comment>
<keyword evidence="9 11" id="KW-0472">Membrane</keyword>
<feature type="transmembrane region" description="Helical" evidence="11">
    <location>
        <begin position="737"/>
        <end position="755"/>
    </location>
</feature>
<dbReference type="InterPro" id="IPR017850">
    <property type="entry name" value="Alkaline_phosphatase_core_sf"/>
</dbReference>
<proteinExistence type="inferred from homology"/>
<dbReference type="InterPro" id="IPR037675">
    <property type="entry name" value="PIG-O_N"/>
</dbReference>
<feature type="transmembrane region" description="Helical" evidence="11">
    <location>
        <begin position="767"/>
        <end position="791"/>
    </location>
</feature>
<dbReference type="Gene3D" id="3.40.720.10">
    <property type="entry name" value="Alkaline Phosphatase, subunit A"/>
    <property type="match status" value="1"/>
</dbReference>
<dbReference type="OrthoDB" id="272139at2759"/>
<feature type="transmembrane region" description="Helical" evidence="11">
    <location>
        <begin position="812"/>
        <end position="837"/>
    </location>
</feature>
<evidence type="ECO:0000256" key="8">
    <source>
        <dbReference type="ARBA" id="ARBA00022989"/>
    </source>
</evidence>
<organism evidence="12 13">
    <name type="scientific">Tetrapisispora phaffii (strain ATCC 24235 / CBS 4417 / NBRC 1672 / NRRL Y-8282 / UCD 70-5)</name>
    <name type="common">Yeast</name>
    <name type="synonym">Fabospora phaffii</name>
    <dbReference type="NCBI Taxonomy" id="1071381"/>
    <lineage>
        <taxon>Eukaryota</taxon>
        <taxon>Fungi</taxon>
        <taxon>Dikarya</taxon>
        <taxon>Ascomycota</taxon>
        <taxon>Saccharomycotina</taxon>
        <taxon>Saccharomycetes</taxon>
        <taxon>Saccharomycetales</taxon>
        <taxon>Saccharomycetaceae</taxon>
        <taxon>Tetrapisispora</taxon>
    </lineage>
</organism>
<evidence type="ECO:0000256" key="5">
    <source>
        <dbReference type="ARBA" id="ARBA00022679"/>
    </source>
</evidence>
<dbReference type="GeneID" id="11533287"/>
<feature type="transmembrane region" description="Helical" evidence="11">
    <location>
        <begin position="698"/>
        <end position="717"/>
    </location>
</feature>
<feature type="transmembrane region" description="Helical" evidence="11">
    <location>
        <begin position="498"/>
        <end position="522"/>
    </location>
</feature>
<protein>
    <submittedName>
        <fullName evidence="12">Uncharacterized protein</fullName>
    </submittedName>
</protein>
<dbReference type="GO" id="GO:0005789">
    <property type="term" value="C:endoplasmic reticulum membrane"/>
    <property type="evidence" value="ECO:0007669"/>
    <property type="project" value="UniProtKB-SubCell"/>
</dbReference>
<dbReference type="Pfam" id="PF01663">
    <property type="entry name" value="Phosphodiest"/>
    <property type="match status" value="1"/>
</dbReference>
<dbReference type="PANTHER" id="PTHR23071:SF1">
    <property type="entry name" value="GPI ETHANOLAMINE PHOSPHATE TRANSFERASE 3"/>
    <property type="match status" value="1"/>
</dbReference>
<accession>G8BZM1</accession>
<dbReference type="Proteomes" id="UP000005666">
    <property type="component" value="Chromosome 11"/>
</dbReference>
<keyword evidence="8 11" id="KW-1133">Transmembrane helix</keyword>
<dbReference type="PANTHER" id="PTHR23071">
    <property type="entry name" value="PHOSPHATIDYLINOSITOL GLYCAN"/>
    <property type="match status" value="1"/>
</dbReference>
<feature type="transmembrane region" description="Helical" evidence="11">
    <location>
        <begin position="949"/>
        <end position="980"/>
    </location>
</feature>
<dbReference type="EMBL" id="HE612866">
    <property type="protein sequence ID" value="CCE65349.1"/>
    <property type="molecule type" value="Genomic_DNA"/>
</dbReference>
<dbReference type="OMA" id="EDEYVIM"/>
<dbReference type="CDD" id="cd16023">
    <property type="entry name" value="GPI_EPT_3"/>
    <property type="match status" value="1"/>
</dbReference>
<gene>
    <name evidence="12" type="primary">TPHA0K02180</name>
    <name evidence="12" type="ordered locus">TPHA_0K02180</name>
</gene>
<feature type="transmembrane region" description="Helical" evidence="11">
    <location>
        <begin position="598"/>
        <end position="616"/>
    </location>
</feature>
<keyword evidence="6 11" id="KW-0812">Transmembrane</keyword>
<feature type="transmembrane region" description="Helical" evidence="11">
    <location>
        <begin position="569"/>
        <end position="586"/>
    </location>
</feature>
<feature type="transmembrane region" description="Helical" evidence="11">
    <location>
        <begin position="528"/>
        <end position="549"/>
    </location>
</feature>
<evidence type="ECO:0000256" key="10">
    <source>
        <dbReference type="ARBA" id="ARBA00023180"/>
    </source>
</evidence>
<keyword evidence="7" id="KW-0256">Endoplasmic reticulum</keyword>
<dbReference type="InterPro" id="IPR039524">
    <property type="entry name" value="PIGO/GPI13"/>
</dbReference>
<evidence type="ECO:0000313" key="12">
    <source>
        <dbReference type="EMBL" id="CCE65349.1"/>
    </source>
</evidence>
<evidence type="ECO:0000313" key="13">
    <source>
        <dbReference type="Proteomes" id="UP000005666"/>
    </source>
</evidence>
<evidence type="ECO:0000256" key="1">
    <source>
        <dbReference type="ARBA" id="ARBA00004477"/>
    </source>
</evidence>
<comment type="subcellular location">
    <subcellularLocation>
        <location evidence="1">Endoplasmic reticulum membrane</location>
        <topology evidence="1">Multi-pass membrane protein</topology>
    </subcellularLocation>
</comment>
<reference evidence="12 13" key="1">
    <citation type="journal article" date="2011" name="Proc. Natl. Acad. Sci. U.S.A.">
        <title>Evolutionary erosion of yeast sex chromosomes by mating-type switching accidents.</title>
        <authorList>
            <person name="Gordon J.L."/>
            <person name="Armisen D."/>
            <person name="Proux-Wera E."/>
            <person name="Oheigeartaigh S.S."/>
            <person name="Byrne K.P."/>
            <person name="Wolfe K.H."/>
        </authorList>
    </citation>
    <scope>NUCLEOTIDE SEQUENCE [LARGE SCALE GENOMIC DNA]</scope>
    <source>
        <strain evidence="13">ATCC 24235 / CBS 4417 / NBRC 1672 / NRRL Y-8282 / UCD 70-5</strain>
    </source>
</reference>
<evidence type="ECO:0000256" key="7">
    <source>
        <dbReference type="ARBA" id="ARBA00022824"/>
    </source>
</evidence>
<feature type="transmembrane region" description="Helical" evidence="11">
    <location>
        <begin position="914"/>
        <end position="937"/>
    </location>
</feature>
<dbReference type="GO" id="GO:0006506">
    <property type="term" value="P:GPI anchor biosynthetic process"/>
    <property type="evidence" value="ECO:0007669"/>
    <property type="project" value="UniProtKB-UniPathway"/>
</dbReference>
<evidence type="ECO:0000256" key="6">
    <source>
        <dbReference type="ARBA" id="ARBA00022692"/>
    </source>
</evidence>
<dbReference type="HOGENOM" id="CLU_004298_1_0_1"/>
<dbReference type="AlphaFoldDB" id="G8BZM1"/>
<sequence>MSRENSRIEEQHIKRSILNYSSEEKRFYRASIRKFRKSHVLYVILLSSIALLQVISIAFFTKGFSFCRSPIRHTAQYSPEYSEVKKFDKAVVLLVDALRFDFVVPINELDPIYNENYHNNIDIISELLNQNDNSTKNESKKDRVQKSSSLLFKFLAEPPTTTFHRLKGITTGLLPSFLDGIMKLNDRVVEDDSIIKQLFLRNKTIYFSGDDTWSRMFEPYLSPKSVPLESYNIWDLNTVDDGVFKFFNEHLTSKNTSNREWDILIGHIVGIDHAATKYGPNHITVKQKQIQINEFIKQIVKSLDDQTLLIVMGDHGMDITGNHGGKSSGELESSLFLYSKKSSVWKQEHSLHENNNDFYKKINQIDIVPTFSLLFGIPIPYNNLGWPINEISLSDEENNIHMKLALEQIRKYQLDSDIIQDKKDNNTLNTLYEQAKLDINKTHAFYEAVLSAFKSNWKSFDYLSIGTGIFLLLVSVTLLIIITKLIPSIVVNQMVTEFVQNILICTLITNICICIIFFYFGYFGFIKNIFWCISLATAIGIIIGCFRAILHRYNIKWVLAKFFSDFSDYWSMVGVIFLFIHAGLFMSNSLTIWEDRVVHHLIITFGFLALYEFIFIPNRQSTTALATAVISEQQGTLSGVSPSLANSFSLPMTRFARLLGTYHSIVLLLCTRSVSTITSCREGQLDYCVPTFTTEINYSWGCTAVFIVVLILLPMSIKGYYNLLSSYQAAAPIWIDYLLKLFLYFDIIYWVAIVIETKYDVTFINFTLINVTIARIIICFTFVVCNLAWMVGPLCIKLNVENADMRSQQTTIIGYSNIYGAPYFLLVINAFMSILFFNKPLAQISLALMCNQILSIMEIIDLLNIKENIIGPIVLSLLSYQQFFNTGHQFTLSSIQWDTGFILSDTVNFPFTEISIMINTFGPFIIVALSIVLLTLWSQPPDILKPQTLLGRLVANCGILVTYNAVLCLSSFIWLTYFLQHPMVWNIFYPRFIYASIILLITQFVVIFATIGFASGKLIGHINNIFWK</sequence>
<dbReference type="eggNOG" id="KOG2126">
    <property type="taxonomic scope" value="Eukaryota"/>
</dbReference>
<dbReference type="UniPathway" id="UPA00196"/>
<evidence type="ECO:0000256" key="4">
    <source>
        <dbReference type="ARBA" id="ARBA00022502"/>
    </source>
</evidence>
<keyword evidence="5" id="KW-0808">Transferase</keyword>
<dbReference type="InterPro" id="IPR002591">
    <property type="entry name" value="Phosphodiest/P_Trfase"/>
</dbReference>